<dbReference type="Proteomes" id="UP000789525">
    <property type="component" value="Unassembled WGS sequence"/>
</dbReference>
<gene>
    <name evidence="1" type="ORF">ACOLOM_LOCUS10013</name>
</gene>
<sequence length="595" mass="64875">MSSEAPPAYASFTSLQNMENNFQQGGTSNRMYGYPLETMPRPIPQPRSSDHMPNDRGGMPRSSSGLTSTSMAYSSSPSGRNIPMSSSVGSRMGRPLPPVPTNSQGPPVVPPRPQTLSAPDFTGGIPGVQGGFVASPTTLSPPMGTSYLPQLHEEPPPPRAPSPSTTSSGSLSRTRTRQSVQSAHSSNSMISSLSPVRTPSSFETSEWPSWRMPIEEEGPVRDSTMRPNENHQTVPINADPGMVIANKHFDLVLHKGSASALPRYGKGECVEGYIELHSTEHVEEIEVILQGILLVSYWNRGQAHDQTKLTLLEEHKKLYNSAFNMAPGHSYSFQFFFPEKCNASDTPLPPSWNLVQPGFTAEVSYSVRAILRRRGFYRPDEKVNAKIEYHPRNYSPPISLSDESRPRRILEINNNLPPMGHTGAEKPMVPTSFKTRVPAALNVEVTLVRISEVTVKGQTHDITRIIATGANDTSQFQLGNSSNGRRGSGGTLTISGKCLAGMEGQEMSWGVGGVASIKYALRFVISPRADILDFAGFRERLPTFEHSEEIQLTTDPYPLAAQTNLSPSGPAFFARTGTQCHECLSGFVDGHQDAR</sequence>
<evidence type="ECO:0000313" key="2">
    <source>
        <dbReference type="Proteomes" id="UP000789525"/>
    </source>
</evidence>
<proteinExistence type="predicted"/>
<protein>
    <submittedName>
        <fullName evidence="1">6247_t:CDS:1</fullName>
    </submittedName>
</protein>
<evidence type="ECO:0000313" key="1">
    <source>
        <dbReference type="EMBL" id="CAG8695570.1"/>
    </source>
</evidence>
<accession>A0ACA9PAP1</accession>
<keyword evidence="2" id="KW-1185">Reference proteome</keyword>
<organism evidence="1 2">
    <name type="scientific">Acaulospora colombiana</name>
    <dbReference type="NCBI Taxonomy" id="27376"/>
    <lineage>
        <taxon>Eukaryota</taxon>
        <taxon>Fungi</taxon>
        <taxon>Fungi incertae sedis</taxon>
        <taxon>Mucoromycota</taxon>
        <taxon>Glomeromycotina</taxon>
        <taxon>Glomeromycetes</taxon>
        <taxon>Diversisporales</taxon>
        <taxon>Acaulosporaceae</taxon>
        <taxon>Acaulospora</taxon>
    </lineage>
</organism>
<comment type="caution">
    <text evidence="1">The sequence shown here is derived from an EMBL/GenBank/DDBJ whole genome shotgun (WGS) entry which is preliminary data.</text>
</comment>
<dbReference type="EMBL" id="CAJVPT010030808">
    <property type="protein sequence ID" value="CAG8695570.1"/>
    <property type="molecule type" value="Genomic_DNA"/>
</dbReference>
<reference evidence="1" key="1">
    <citation type="submission" date="2021-06" db="EMBL/GenBank/DDBJ databases">
        <authorList>
            <person name="Kallberg Y."/>
            <person name="Tangrot J."/>
            <person name="Rosling A."/>
        </authorList>
    </citation>
    <scope>NUCLEOTIDE SEQUENCE</scope>
    <source>
        <strain evidence="1">CL356</strain>
    </source>
</reference>
<feature type="non-terminal residue" evidence="1">
    <location>
        <position position="595"/>
    </location>
</feature>
<name>A0ACA9PAP1_9GLOM</name>